<dbReference type="Proteomes" id="UP001424741">
    <property type="component" value="Unassembled WGS sequence"/>
</dbReference>
<gene>
    <name evidence="1" type="ORF">Rhal01_03690</name>
</gene>
<dbReference type="EMBL" id="BAABRL010000016">
    <property type="protein sequence ID" value="GAA5497494.1"/>
    <property type="molecule type" value="Genomic_DNA"/>
</dbReference>
<name>A0ABP9V7H0_9BACT</name>
<reference evidence="1 2" key="1">
    <citation type="submission" date="2024-02" db="EMBL/GenBank/DDBJ databases">
        <title>Rubritalea halochordaticola NBRC 107102.</title>
        <authorList>
            <person name="Ichikawa N."/>
            <person name="Katano-Makiyama Y."/>
            <person name="Hidaka K."/>
        </authorList>
    </citation>
    <scope>NUCLEOTIDE SEQUENCE [LARGE SCALE GENOMIC DNA]</scope>
    <source>
        <strain evidence="1 2">NBRC 107102</strain>
    </source>
</reference>
<accession>A0ABP9V7H0</accession>
<dbReference type="SUPFAM" id="SSF54523">
    <property type="entry name" value="Pili subunits"/>
    <property type="match status" value="1"/>
</dbReference>
<protein>
    <recommendedName>
        <fullName evidence="3">Type II secretion system protein</fullName>
    </recommendedName>
</protein>
<evidence type="ECO:0000313" key="1">
    <source>
        <dbReference type="EMBL" id="GAA5497494.1"/>
    </source>
</evidence>
<comment type="caution">
    <text evidence="1">The sequence shown here is derived from an EMBL/GenBank/DDBJ whole genome shotgun (WGS) entry which is preliminary data.</text>
</comment>
<keyword evidence="2" id="KW-1185">Reference proteome</keyword>
<organism evidence="1 2">
    <name type="scientific">Rubritalea halochordaticola</name>
    <dbReference type="NCBI Taxonomy" id="714537"/>
    <lineage>
        <taxon>Bacteria</taxon>
        <taxon>Pseudomonadati</taxon>
        <taxon>Verrucomicrobiota</taxon>
        <taxon>Verrucomicrobiia</taxon>
        <taxon>Verrucomicrobiales</taxon>
        <taxon>Rubritaleaceae</taxon>
        <taxon>Rubritalea</taxon>
    </lineage>
</organism>
<proteinExistence type="predicted"/>
<evidence type="ECO:0008006" key="3">
    <source>
        <dbReference type="Google" id="ProtNLM"/>
    </source>
</evidence>
<evidence type="ECO:0000313" key="2">
    <source>
        <dbReference type="Proteomes" id="UP001424741"/>
    </source>
</evidence>
<dbReference type="InterPro" id="IPR045584">
    <property type="entry name" value="Pilin-like"/>
</dbReference>
<sequence length="259" mass="29633">MQRVMKGILCLLVVGLLVLAYAFLTYRRSHGDGRTRDTVANLIQLGQAAGSYYLKNDVYPEGDAAEVIAVLNAESEMDLSSLDGWGHELKMLRYGRPQWMTFYSVGENGVDEKGEPGTDDIILALRSDFELSCEVDPQKRRVVVRLRNDSDWEVYVELERECFAGAFYDETGRDYHDARYKPTQGKKPLKMGPGNEIAWILASQDLIYEKYVDVEKKYFDAATMQADRVELSFRARRDGEEKWTELERFCSAQPPARND</sequence>